<proteinExistence type="inferred from homology"/>
<dbReference type="SUPFAM" id="SSF58104">
    <property type="entry name" value="Methyl-accepting chemotaxis protein (MCP) signaling domain"/>
    <property type="match status" value="1"/>
</dbReference>
<dbReference type="GO" id="GO:0004888">
    <property type="term" value="F:transmembrane signaling receptor activity"/>
    <property type="evidence" value="ECO:0007669"/>
    <property type="project" value="InterPro"/>
</dbReference>
<evidence type="ECO:0000256" key="1">
    <source>
        <dbReference type="ARBA" id="ARBA00023224"/>
    </source>
</evidence>
<dbReference type="PANTHER" id="PTHR32089">
    <property type="entry name" value="METHYL-ACCEPTING CHEMOTAXIS PROTEIN MCPB"/>
    <property type="match status" value="1"/>
</dbReference>
<sequence length="374" mass="41922">MFGKNNKNNELKNLQDRIQFLEEENKKLLSEKQELINKYENQLQNNCGKTDLETHLLEMLLAGVLKGIANIQGDMQENVNKAEMISQYSDSSLEDMQELNSITHSIISSLQSIIESANRSRDTAGNLHRSVDEITNVINLIKDVSDQTNLLALNAAIEAARAGEHGRGFAVVADEVRKLAEKTQKATSEVELNINLLKQNADEMYGQSEQVEKVSLESNEHIVQFSSKFTQLISNANSTSSHAKSITSEIFISLAKLDHIAFKLNGYNEIIHTSGKTLADHLSCRLAKWIAGIGKERFSSGRAFGKLNLPHQKVHENINQAIALAHEEDTNNNLVQNQILDKCSNAEKASDDLFEIFKEMLNEKDPNIEHKEEK</sequence>
<keyword evidence="6" id="KW-0675">Receptor</keyword>
<accession>A0A0A8HW78</accession>
<dbReference type="PANTHER" id="PTHR32089:SF112">
    <property type="entry name" value="LYSOZYME-LIKE PROTEIN-RELATED"/>
    <property type="match status" value="1"/>
</dbReference>
<keyword evidence="4" id="KW-0175">Coiled coil</keyword>
<name>A0A0A8HW78_CAMLA</name>
<evidence type="ECO:0000259" key="5">
    <source>
        <dbReference type="PROSITE" id="PS50111"/>
    </source>
</evidence>
<organism evidence="6 7">
    <name type="scientific">Campylobacter lari NCTC 11845</name>
    <dbReference type="NCBI Taxonomy" id="1388749"/>
    <lineage>
        <taxon>Bacteria</taxon>
        <taxon>Pseudomonadati</taxon>
        <taxon>Campylobacterota</taxon>
        <taxon>Epsilonproteobacteria</taxon>
        <taxon>Campylobacterales</taxon>
        <taxon>Campylobacteraceae</taxon>
        <taxon>Campylobacter</taxon>
    </lineage>
</organism>
<feature type="coiled-coil region" evidence="4">
    <location>
        <begin position="4"/>
        <end position="45"/>
    </location>
</feature>
<dbReference type="PROSITE" id="PS50111">
    <property type="entry name" value="CHEMOTAXIS_TRANSDUC_2"/>
    <property type="match status" value="1"/>
</dbReference>
<keyword evidence="1 3" id="KW-0807">Transducer</keyword>
<dbReference type="Proteomes" id="UP000031130">
    <property type="component" value="Chromosome"/>
</dbReference>
<dbReference type="OrthoDB" id="9765597at2"/>
<dbReference type="GO" id="GO:0016020">
    <property type="term" value="C:membrane"/>
    <property type="evidence" value="ECO:0007669"/>
    <property type="project" value="InterPro"/>
</dbReference>
<evidence type="ECO:0000256" key="2">
    <source>
        <dbReference type="ARBA" id="ARBA00029447"/>
    </source>
</evidence>
<dbReference type="PRINTS" id="PR00260">
    <property type="entry name" value="CHEMTRNSDUCR"/>
</dbReference>
<dbReference type="InterPro" id="IPR025991">
    <property type="entry name" value="Chemoreceptor_zinc-bind_dom"/>
</dbReference>
<dbReference type="KEGG" id="cln:UPTC3659_1244"/>
<dbReference type="EMBL" id="CP007775">
    <property type="protein sequence ID" value="AJD02077.1"/>
    <property type="molecule type" value="Genomic_DNA"/>
</dbReference>
<protein>
    <submittedName>
        <fullName evidence="6">MCP-domain signal transduction protein (Chemoreceptor zinc-binding domain)</fullName>
    </submittedName>
</protein>
<comment type="similarity">
    <text evidence="2">Belongs to the methyl-accepting chemotaxis (MCP) protein family.</text>
</comment>
<gene>
    <name evidence="6" type="ORF">UPTC3659_1244</name>
</gene>
<evidence type="ECO:0000313" key="7">
    <source>
        <dbReference type="Proteomes" id="UP000031130"/>
    </source>
</evidence>
<dbReference type="AlphaFoldDB" id="A0A0A8HW78"/>
<feature type="domain" description="Methyl-accepting transducer" evidence="5">
    <location>
        <begin position="68"/>
        <end position="279"/>
    </location>
</feature>
<dbReference type="Pfam" id="PF00015">
    <property type="entry name" value="MCPsignal"/>
    <property type="match status" value="1"/>
</dbReference>
<dbReference type="SMART" id="SM00283">
    <property type="entry name" value="MA"/>
    <property type="match status" value="1"/>
</dbReference>
<dbReference type="InterPro" id="IPR004089">
    <property type="entry name" value="MCPsignal_dom"/>
</dbReference>
<reference evidence="6 7" key="1">
    <citation type="journal article" date="2014" name="Genome Biol. Evol.">
        <title>Comparative Genomics of the Campylobacter lari Group.</title>
        <authorList>
            <person name="Miller W.G."/>
            <person name="Yee E."/>
            <person name="Chapman M.H."/>
            <person name="Smith T.P."/>
            <person name="Bono J.L."/>
            <person name="Huynh S."/>
            <person name="Parker C.T."/>
            <person name="Vandamme P."/>
            <person name="Luong K."/>
            <person name="Korlach J."/>
        </authorList>
    </citation>
    <scope>NUCLEOTIDE SEQUENCE [LARGE SCALE GENOMIC DNA]</scope>
    <source>
        <strain evidence="7">RM3659</strain>
    </source>
</reference>
<evidence type="ECO:0000256" key="4">
    <source>
        <dbReference type="SAM" id="Coils"/>
    </source>
</evidence>
<dbReference type="Pfam" id="PF13682">
    <property type="entry name" value="CZB"/>
    <property type="match status" value="1"/>
</dbReference>
<dbReference type="GO" id="GO:0006935">
    <property type="term" value="P:chemotaxis"/>
    <property type="evidence" value="ECO:0007669"/>
    <property type="project" value="InterPro"/>
</dbReference>
<dbReference type="HOGENOM" id="CLU_000445_21_0_7"/>
<evidence type="ECO:0000256" key="3">
    <source>
        <dbReference type="PROSITE-ProRule" id="PRU00284"/>
    </source>
</evidence>
<dbReference type="GO" id="GO:0007165">
    <property type="term" value="P:signal transduction"/>
    <property type="evidence" value="ECO:0007669"/>
    <property type="project" value="UniProtKB-KW"/>
</dbReference>
<dbReference type="Gene3D" id="1.10.287.950">
    <property type="entry name" value="Methyl-accepting chemotaxis protein"/>
    <property type="match status" value="1"/>
</dbReference>
<dbReference type="InterPro" id="IPR004090">
    <property type="entry name" value="Chemotax_Me-accpt_rcpt"/>
</dbReference>
<evidence type="ECO:0000313" key="6">
    <source>
        <dbReference type="EMBL" id="AJD02077.1"/>
    </source>
</evidence>